<proteinExistence type="predicted"/>
<sequence length="41" mass="4900">MHIFKFLNFNHSAFDMVILAIQFIRSNRIQFVYILKGNLQA</sequence>
<dbReference type="EMBL" id="CAJJDN010000045">
    <property type="protein sequence ID" value="CAD8083403.1"/>
    <property type="molecule type" value="Genomic_DNA"/>
</dbReference>
<protein>
    <submittedName>
        <fullName evidence="1">Uncharacterized protein</fullName>
    </submittedName>
</protein>
<name>A0A8S1N1S7_9CILI</name>
<evidence type="ECO:0000313" key="2">
    <source>
        <dbReference type="Proteomes" id="UP000692954"/>
    </source>
</evidence>
<gene>
    <name evidence="1" type="ORF">PSON_ATCC_30995.1.T0450066</name>
</gene>
<reference evidence="1" key="1">
    <citation type="submission" date="2021-01" db="EMBL/GenBank/DDBJ databases">
        <authorList>
            <consortium name="Genoscope - CEA"/>
            <person name="William W."/>
        </authorList>
    </citation>
    <scope>NUCLEOTIDE SEQUENCE</scope>
</reference>
<comment type="caution">
    <text evidence="1">The sequence shown here is derived from an EMBL/GenBank/DDBJ whole genome shotgun (WGS) entry which is preliminary data.</text>
</comment>
<evidence type="ECO:0000313" key="1">
    <source>
        <dbReference type="EMBL" id="CAD8083403.1"/>
    </source>
</evidence>
<dbReference type="AlphaFoldDB" id="A0A8S1N1S7"/>
<dbReference type="Proteomes" id="UP000692954">
    <property type="component" value="Unassembled WGS sequence"/>
</dbReference>
<keyword evidence="2" id="KW-1185">Reference proteome</keyword>
<accession>A0A8S1N1S7</accession>
<organism evidence="1 2">
    <name type="scientific">Paramecium sonneborni</name>
    <dbReference type="NCBI Taxonomy" id="65129"/>
    <lineage>
        <taxon>Eukaryota</taxon>
        <taxon>Sar</taxon>
        <taxon>Alveolata</taxon>
        <taxon>Ciliophora</taxon>
        <taxon>Intramacronucleata</taxon>
        <taxon>Oligohymenophorea</taxon>
        <taxon>Peniculida</taxon>
        <taxon>Parameciidae</taxon>
        <taxon>Paramecium</taxon>
    </lineage>
</organism>